<dbReference type="EMBL" id="JACCJZ010000010">
    <property type="protein sequence ID" value="NYZ62113.1"/>
    <property type="molecule type" value="Genomic_DNA"/>
</dbReference>
<feature type="chain" id="PRO_5030748149" evidence="2">
    <location>
        <begin position="21"/>
        <end position="180"/>
    </location>
</feature>
<dbReference type="Proteomes" id="UP000589896">
    <property type="component" value="Unassembled WGS sequence"/>
</dbReference>
<evidence type="ECO:0000256" key="1">
    <source>
        <dbReference type="SAM" id="Phobius"/>
    </source>
</evidence>
<comment type="caution">
    <text evidence="3">The sequence shown here is derived from an EMBL/GenBank/DDBJ whole genome shotgun (WGS) entry which is preliminary data.</text>
</comment>
<keyword evidence="2" id="KW-0732">Signal</keyword>
<keyword evidence="1" id="KW-0472">Membrane</keyword>
<feature type="signal peptide" evidence="2">
    <location>
        <begin position="1"/>
        <end position="20"/>
    </location>
</feature>
<gene>
    <name evidence="3" type="ORF">H0E82_04950</name>
</gene>
<feature type="non-terminal residue" evidence="3">
    <location>
        <position position="1"/>
    </location>
</feature>
<evidence type="ECO:0000256" key="2">
    <source>
        <dbReference type="SAM" id="SignalP"/>
    </source>
</evidence>
<feature type="transmembrane region" description="Helical" evidence="1">
    <location>
        <begin position="149"/>
        <end position="168"/>
    </location>
</feature>
<evidence type="ECO:0000313" key="4">
    <source>
        <dbReference type="Proteomes" id="UP000589896"/>
    </source>
</evidence>
<keyword evidence="1" id="KW-1133">Transmembrane helix</keyword>
<evidence type="ECO:0000313" key="3">
    <source>
        <dbReference type="EMBL" id="NYZ62113.1"/>
    </source>
</evidence>
<organism evidence="3 4">
    <name type="scientific">Luteimonas deserti</name>
    <dbReference type="NCBI Taxonomy" id="2752306"/>
    <lineage>
        <taxon>Bacteria</taxon>
        <taxon>Pseudomonadati</taxon>
        <taxon>Pseudomonadota</taxon>
        <taxon>Gammaproteobacteria</taxon>
        <taxon>Lysobacterales</taxon>
        <taxon>Lysobacteraceae</taxon>
        <taxon>Luteimonas</taxon>
    </lineage>
</organism>
<protein>
    <submittedName>
        <fullName evidence="3">Uncharacterized protein</fullName>
    </submittedName>
</protein>
<feature type="transmembrane region" description="Helical" evidence="1">
    <location>
        <begin position="113"/>
        <end position="137"/>
    </location>
</feature>
<proteinExistence type="predicted"/>
<keyword evidence="1" id="KW-0812">Transmembrane</keyword>
<name>A0A7Z0QP56_9GAMM</name>
<accession>A0A7Z0QP56</accession>
<keyword evidence="4" id="KW-1185">Reference proteome</keyword>
<reference evidence="3 4" key="1">
    <citation type="submission" date="2020-07" db="EMBL/GenBank/DDBJ databases">
        <title>isolation of Luteimonas sp. SJ-16.</title>
        <authorList>
            <person name="Huang X.-X."/>
            <person name="Xu L."/>
            <person name="Sun J.-Q."/>
        </authorList>
    </citation>
    <scope>NUCLEOTIDE SEQUENCE [LARGE SCALE GENOMIC DNA]</scope>
    <source>
        <strain evidence="3 4">SJ-16</strain>
    </source>
</reference>
<dbReference type="AlphaFoldDB" id="A0A7Z0QP56"/>
<sequence length="180" mass="18912">VTQAAALLAAVPLAATVAQAPVTQAPAGNPLAQASGNPVAGTSALDAGGPVRAELSGTGTYTAEGPGLRRRERLRVGARELGQWMLAMAQGRVLLVRPYDDDTPREIAKASQWLFWVLAIVAYGSLGLVLVSFLLSFSELPAAPTLRRWTGEFAWSGLLAALGAWWLGRKLTRGSGPPRN</sequence>
<dbReference type="RefSeq" id="WP_180544326.1">
    <property type="nucleotide sequence ID" value="NZ_JACCJZ010000010.1"/>
</dbReference>